<evidence type="ECO:0000313" key="2">
    <source>
        <dbReference type="EMBL" id="HAE4977378.1"/>
    </source>
</evidence>
<name>A0A732CU13_SALDU</name>
<feature type="non-terminal residue" evidence="2">
    <location>
        <position position="78"/>
    </location>
</feature>
<proteinExistence type="predicted"/>
<organism evidence="2">
    <name type="scientific">Salmonella dublin</name>
    <dbReference type="NCBI Taxonomy" id="98360"/>
    <lineage>
        <taxon>Bacteria</taxon>
        <taxon>Pseudomonadati</taxon>
        <taxon>Pseudomonadota</taxon>
        <taxon>Gammaproteobacteria</taxon>
        <taxon>Enterobacterales</taxon>
        <taxon>Enterobacteriaceae</taxon>
        <taxon>Salmonella</taxon>
    </lineage>
</organism>
<dbReference type="AlphaFoldDB" id="A0A732CU13"/>
<reference evidence="2" key="1">
    <citation type="journal article" date="2018" name="Genome Biol.">
        <title>SKESA: strategic k-mer extension for scrupulous assemblies.</title>
        <authorList>
            <person name="Souvorov A."/>
            <person name="Agarwala R."/>
            <person name="Lipman D.J."/>
        </authorList>
    </citation>
    <scope>NUCLEOTIDE SEQUENCE</scope>
    <source>
        <strain evidence="2">10-1049</strain>
    </source>
</reference>
<sequence>MNKIYKLIFDKRRGELVVVSELTTGLGKSGPTGQVVAPSSGSVRLGKLRPVTILIGSLLGMLPAHHGARAATLLPTGG</sequence>
<evidence type="ECO:0000259" key="1">
    <source>
        <dbReference type="Pfam" id="PF13018"/>
    </source>
</evidence>
<dbReference type="InterPro" id="IPR024973">
    <property type="entry name" value="ESPR"/>
</dbReference>
<accession>A0A732CU13</accession>
<gene>
    <name evidence="2" type="ORF">G4G51_001919</name>
</gene>
<dbReference type="Pfam" id="PF13018">
    <property type="entry name" value="ESPR"/>
    <property type="match status" value="1"/>
</dbReference>
<protein>
    <recommendedName>
        <fullName evidence="1">ESPR domain-containing protein</fullName>
    </recommendedName>
</protein>
<reference evidence="2" key="2">
    <citation type="submission" date="2018-07" db="EMBL/GenBank/DDBJ databases">
        <authorList>
            <consortium name="NCBI Pathogen Detection Project"/>
        </authorList>
    </citation>
    <scope>NUCLEOTIDE SEQUENCE</scope>
    <source>
        <strain evidence="2">10-1049</strain>
    </source>
</reference>
<dbReference type="EMBL" id="DAASCL010000013">
    <property type="protein sequence ID" value="HAE4977378.1"/>
    <property type="molecule type" value="Genomic_DNA"/>
</dbReference>
<comment type="caution">
    <text evidence="2">The sequence shown here is derived from an EMBL/GenBank/DDBJ whole genome shotgun (WGS) entry which is preliminary data.</text>
</comment>
<feature type="domain" description="ESPR" evidence="1">
    <location>
        <begin position="1"/>
        <end position="40"/>
    </location>
</feature>